<proteinExistence type="predicted"/>
<reference evidence="2" key="1">
    <citation type="submission" date="2022-02" db="EMBL/GenBank/DDBJ databases">
        <authorList>
            <person name="Henning P.M."/>
            <person name="McCubbin A.G."/>
            <person name="Shore J.S."/>
        </authorList>
    </citation>
    <scope>NUCLEOTIDE SEQUENCE</scope>
    <source>
        <strain evidence="2">F60SS</strain>
        <tissue evidence="2">Leaves</tissue>
    </source>
</reference>
<feature type="compositionally biased region" description="Polar residues" evidence="1">
    <location>
        <begin position="91"/>
        <end position="101"/>
    </location>
</feature>
<name>A0A9Q0GDC2_9ROSI</name>
<dbReference type="PANTHER" id="PTHR28674:SF1">
    <property type="entry name" value="NOP PROTEIN CHAPERONE 1"/>
    <property type="match status" value="1"/>
</dbReference>
<evidence type="ECO:0000256" key="1">
    <source>
        <dbReference type="SAM" id="MobiDB-lite"/>
    </source>
</evidence>
<dbReference type="OrthoDB" id="1112980at2759"/>
<reference evidence="2" key="2">
    <citation type="journal article" date="2023" name="Plants (Basel)">
        <title>Annotation of the Turnera subulata (Passifloraceae) Draft Genome Reveals the S-Locus Evolved after the Divergence of Turneroideae from Passifloroideae in a Stepwise Manner.</title>
        <authorList>
            <person name="Henning P.M."/>
            <person name="Roalson E.H."/>
            <person name="Mir W."/>
            <person name="McCubbin A.G."/>
            <person name="Shore J.S."/>
        </authorList>
    </citation>
    <scope>NUCLEOTIDE SEQUENCE</scope>
    <source>
        <strain evidence="2">F60SS</strain>
    </source>
</reference>
<dbReference type="GO" id="GO:0000492">
    <property type="term" value="P:box C/D snoRNP assembly"/>
    <property type="evidence" value="ECO:0007669"/>
    <property type="project" value="InterPro"/>
</dbReference>
<evidence type="ECO:0000313" key="2">
    <source>
        <dbReference type="EMBL" id="KAJ4848134.1"/>
    </source>
</evidence>
<keyword evidence="3" id="KW-1185">Reference proteome</keyword>
<dbReference type="EMBL" id="JAKUCV010000991">
    <property type="protein sequence ID" value="KAJ4848134.1"/>
    <property type="molecule type" value="Genomic_DNA"/>
</dbReference>
<dbReference type="AlphaFoldDB" id="A0A9Q0GDC2"/>
<comment type="caution">
    <text evidence="2">The sequence shown here is derived from an EMBL/GenBank/DDBJ whole genome shotgun (WGS) entry which is preliminary data.</text>
</comment>
<evidence type="ECO:0000313" key="3">
    <source>
        <dbReference type="Proteomes" id="UP001141552"/>
    </source>
</evidence>
<dbReference type="GO" id="GO:0062064">
    <property type="term" value="F:box C/D methylation guide snoRNP complex binding"/>
    <property type="evidence" value="ECO:0007669"/>
    <property type="project" value="TreeGrafter"/>
</dbReference>
<accession>A0A9Q0GDC2</accession>
<dbReference type="PANTHER" id="PTHR28674">
    <property type="entry name" value="SIMILAR TO DNA SEGMENT, CHR 10, WAYNE STATE UNIVERSITY 102,-EXPRESSED"/>
    <property type="match status" value="1"/>
</dbReference>
<dbReference type="InterPro" id="IPR027921">
    <property type="entry name" value="NOPCHAP1"/>
</dbReference>
<protein>
    <submittedName>
        <fullName evidence="2">Uncharacterized protein</fullName>
    </submittedName>
</protein>
<feature type="region of interest" description="Disordered" evidence="1">
    <location>
        <begin position="49"/>
        <end position="114"/>
    </location>
</feature>
<dbReference type="Proteomes" id="UP001141552">
    <property type="component" value="Unassembled WGS sequence"/>
</dbReference>
<feature type="compositionally biased region" description="Acidic residues" evidence="1">
    <location>
        <begin position="63"/>
        <end position="90"/>
    </location>
</feature>
<organism evidence="2 3">
    <name type="scientific">Turnera subulata</name>
    <dbReference type="NCBI Taxonomy" id="218843"/>
    <lineage>
        <taxon>Eukaryota</taxon>
        <taxon>Viridiplantae</taxon>
        <taxon>Streptophyta</taxon>
        <taxon>Embryophyta</taxon>
        <taxon>Tracheophyta</taxon>
        <taxon>Spermatophyta</taxon>
        <taxon>Magnoliopsida</taxon>
        <taxon>eudicotyledons</taxon>
        <taxon>Gunneridae</taxon>
        <taxon>Pentapetalae</taxon>
        <taxon>rosids</taxon>
        <taxon>fabids</taxon>
        <taxon>Malpighiales</taxon>
        <taxon>Passifloraceae</taxon>
        <taxon>Turnera</taxon>
    </lineage>
</organism>
<gene>
    <name evidence="2" type="ORF">Tsubulata_034834</name>
</gene>
<sequence length="114" mass="12230">MVLGKVKDFLGVISEANKRLQQDAKNLMLGVADLHTREAVAAAESVIPGGQSLIELAGSGSEIETEETSDEGDESDEDEDDEYEDEDGEENNSSTPNAGNNRSKKRKAGIIDHP</sequence>